<feature type="region of interest" description="Disordered" evidence="1">
    <location>
        <begin position="83"/>
        <end position="137"/>
    </location>
</feature>
<gene>
    <name evidence="3" type="ORF">BU24DRAFT_424876</name>
</gene>
<protein>
    <recommendedName>
        <fullName evidence="5">Extracellular membrane protein CFEM domain-containing protein</fullName>
    </recommendedName>
</protein>
<dbReference type="Proteomes" id="UP000799778">
    <property type="component" value="Unassembled WGS sequence"/>
</dbReference>
<evidence type="ECO:0000313" key="4">
    <source>
        <dbReference type="Proteomes" id="UP000799778"/>
    </source>
</evidence>
<feature type="compositionally biased region" description="Low complexity" evidence="1">
    <location>
        <begin position="93"/>
        <end position="119"/>
    </location>
</feature>
<keyword evidence="2" id="KW-0732">Signal</keyword>
<evidence type="ECO:0000256" key="1">
    <source>
        <dbReference type="SAM" id="MobiDB-lite"/>
    </source>
</evidence>
<sequence>MFSKTTLFLAFTAVASVVSAASPPGCLLGAVNTYKSPSDISAVCKSKDATSKIQEYCGAATSDALSAFADICNKAGVEVETKISSSTGSAKPTGTGASSAQPSGASATVTTTGGNNVNSPAQTGSASGTSAPTETPGAAGKLEISAAALFAGLGAIAAML</sequence>
<accession>A0A6A5XL26</accession>
<dbReference type="OrthoDB" id="4776947at2759"/>
<feature type="compositionally biased region" description="Polar residues" evidence="1">
    <location>
        <begin position="120"/>
        <end position="133"/>
    </location>
</feature>
<dbReference type="AlphaFoldDB" id="A0A6A5XL26"/>
<dbReference type="EMBL" id="ML978071">
    <property type="protein sequence ID" value="KAF2013842.1"/>
    <property type="molecule type" value="Genomic_DNA"/>
</dbReference>
<dbReference type="RefSeq" id="XP_033382181.1">
    <property type="nucleotide sequence ID" value="XM_033528607.1"/>
</dbReference>
<proteinExistence type="predicted"/>
<evidence type="ECO:0008006" key="5">
    <source>
        <dbReference type="Google" id="ProtNLM"/>
    </source>
</evidence>
<keyword evidence="4" id="KW-1185">Reference proteome</keyword>
<evidence type="ECO:0000256" key="2">
    <source>
        <dbReference type="SAM" id="SignalP"/>
    </source>
</evidence>
<organism evidence="3 4">
    <name type="scientific">Aaosphaeria arxii CBS 175.79</name>
    <dbReference type="NCBI Taxonomy" id="1450172"/>
    <lineage>
        <taxon>Eukaryota</taxon>
        <taxon>Fungi</taxon>
        <taxon>Dikarya</taxon>
        <taxon>Ascomycota</taxon>
        <taxon>Pezizomycotina</taxon>
        <taxon>Dothideomycetes</taxon>
        <taxon>Pleosporomycetidae</taxon>
        <taxon>Pleosporales</taxon>
        <taxon>Pleosporales incertae sedis</taxon>
        <taxon>Aaosphaeria</taxon>
    </lineage>
</organism>
<name>A0A6A5XL26_9PLEO</name>
<dbReference type="GeneID" id="54286004"/>
<feature type="compositionally biased region" description="Polar residues" evidence="1">
    <location>
        <begin position="83"/>
        <end position="92"/>
    </location>
</feature>
<reference evidence="3" key="1">
    <citation type="journal article" date="2020" name="Stud. Mycol.">
        <title>101 Dothideomycetes genomes: a test case for predicting lifestyles and emergence of pathogens.</title>
        <authorList>
            <person name="Haridas S."/>
            <person name="Albert R."/>
            <person name="Binder M."/>
            <person name="Bloem J."/>
            <person name="Labutti K."/>
            <person name="Salamov A."/>
            <person name="Andreopoulos B."/>
            <person name="Baker S."/>
            <person name="Barry K."/>
            <person name="Bills G."/>
            <person name="Bluhm B."/>
            <person name="Cannon C."/>
            <person name="Castanera R."/>
            <person name="Culley D."/>
            <person name="Daum C."/>
            <person name="Ezra D."/>
            <person name="Gonzalez J."/>
            <person name="Henrissat B."/>
            <person name="Kuo A."/>
            <person name="Liang C."/>
            <person name="Lipzen A."/>
            <person name="Lutzoni F."/>
            <person name="Magnuson J."/>
            <person name="Mondo S."/>
            <person name="Nolan M."/>
            <person name="Ohm R."/>
            <person name="Pangilinan J."/>
            <person name="Park H.-J."/>
            <person name="Ramirez L."/>
            <person name="Alfaro M."/>
            <person name="Sun H."/>
            <person name="Tritt A."/>
            <person name="Yoshinaga Y."/>
            <person name="Zwiers L.-H."/>
            <person name="Turgeon B."/>
            <person name="Goodwin S."/>
            <person name="Spatafora J."/>
            <person name="Crous P."/>
            <person name="Grigoriev I."/>
        </authorList>
    </citation>
    <scope>NUCLEOTIDE SEQUENCE</scope>
    <source>
        <strain evidence="3">CBS 175.79</strain>
    </source>
</reference>
<feature type="chain" id="PRO_5025396120" description="Extracellular membrane protein CFEM domain-containing protein" evidence="2">
    <location>
        <begin position="21"/>
        <end position="160"/>
    </location>
</feature>
<feature type="signal peptide" evidence="2">
    <location>
        <begin position="1"/>
        <end position="20"/>
    </location>
</feature>
<evidence type="ECO:0000313" key="3">
    <source>
        <dbReference type="EMBL" id="KAF2013842.1"/>
    </source>
</evidence>